<evidence type="ECO:0000256" key="1">
    <source>
        <dbReference type="SAM" id="MobiDB-lite"/>
    </source>
</evidence>
<feature type="compositionally biased region" description="Basic and acidic residues" evidence="1">
    <location>
        <begin position="69"/>
        <end position="84"/>
    </location>
</feature>
<gene>
    <name evidence="2" type="ORF">VTJ49DRAFT_5528</name>
</gene>
<evidence type="ECO:0000313" key="3">
    <source>
        <dbReference type="Proteomes" id="UP001583172"/>
    </source>
</evidence>
<feature type="compositionally biased region" description="Pro residues" evidence="1">
    <location>
        <begin position="219"/>
        <end position="230"/>
    </location>
</feature>
<proteinExistence type="predicted"/>
<dbReference type="Proteomes" id="UP001583172">
    <property type="component" value="Unassembled WGS sequence"/>
</dbReference>
<name>A0ABR3V334_HUMIN</name>
<accession>A0ABR3V334</accession>
<feature type="compositionally biased region" description="Basic residues" evidence="1">
    <location>
        <begin position="293"/>
        <end position="307"/>
    </location>
</feature>
<reference evidence="2 3" key="1">
    <citation type="journal article" date="2024" name="Commun. Biol.">
        <title>Comparative genomic analysis of thermophilic fungi reveals convergent evolutionary adaptations and gene losses.</title>
        <authorList>
            <person name="Steindorff A.S."/>
            <person name="Aguilar-Pontes M.V."/>
            <person name="Robinson A.J."/>
            <person name="Andreopoulos B."/>
            <person name="LaButti K."/>
            <person name="Kuo A."/>
            <person name="Mondo S."/>
            <person name="Riley R."/>
            <person name="Otillar R."/>
            <person name="Haridas S."/>
            <person name="Lipzen A."/>
            <person name="Grimwood J."/>
            <person name="Schmutz J."/>
            <person name="Clum A."/>
            <person name="Reid I.D."/>
            <person name="Moisan M.C."/>
            <person name="Butler G."/>
            <person name="Nguyen T.T.M."/>
            <person name="Dewar K."/>
            <person name="Conant G."/>
            <person name="Drula E."/>
            <person name="Henrissat B."/>
            <person name="Hansel C."/>
            <person name="Singer S."/>
            <person name="Hutchinson M.I."/>
            <person name="de Vries R.P."/>
            <person name="Natvig D.O."/>
            <person name="Powell A.J."/>
            <person name="Tsang A."/>
            <person name="Grigoriev I.V."/>
        </authorList>
    </citation>
    <scope>NUCLEOTIDE SEQUENCE [LARGE SCALE GENOMIC DNA]</scope>
    <source>
        <strain evidence="2 3">CBS 620.91</strain>
    </source>
</reference>
<feature type="compositionally biased region" description="Polar residues" evidence="1">
    <location>
        <begin position="1"/>
        <end position="19"/>
    </location>
</feature>
<sequence length="335" mass="35702">MSSQHQPSQQKGTAQSTSLVKKLGLGRGTAPVAGATKGGSNRNVTGGARDDDTSQAGRGPPLMTAAESAEARREAWRRTGEDGRMTTGGEGGAGVEHRDDAELMRSLNAKVPEKRTAQITSGLPSSVSGNKNTARTALPPTPHTPSATGQASNPPRSGNISQQKPKAQRQPTTRQRADIPHGLTLPDSTADTSHVQHRDQPSSRPQRSLNPPARAQAPPLRPPTPPPPPREAVYAIDALGPDRTAITYVIYRTKPFLPAPPTSHDDDQAAQEEAADIEDDTSSSASDSDRHNNYHPHRRHREPKKKLPPVCITRCNEYASLDAANARAAALHDSP</sequence>
<protein>
    <submittedName>
        <fullName evidence="2">Uncharacterized protein</fullName>
    </submittedName>
</protein>
<comment type="caution">
    <text evidence="2">The sequence shown here is derived from an EMBL/GenBank/DDBJ whole genome shotgun (WGS) entry which is preliminary data.</text>
</comment>
<evidence type="ECO:0000313" key="2">
    <source>
        <dbReference type="EMBL" id="KAL1836152.1"/>
    </source>
</evidence>
<feature type="region of interest" description="Disordered" evidence="1">
    <location>
        <begin position="1"/>
        <end position="237"/>
    </location>
</feature>
<feature type="compositionally biased region" description="Polar residues" evidence="1">
    <location>
        <begin position="117"/>
        <end position="135"/>
    </location>
</feature>
<feature type="compositionally biased region" description="Acidic residues" evidence="1">
    <location>
        <begin position="268"/>
        <end position="281"/>
    </location>
</feature>
<organism evidence="2 3">
    <name type="scientific">Humicola insolens</name>
    <name type="common">Soft-rot fungus</name>
    <dbReference type="NCBI Taxonomy" id="85995"/>
    <lineage>
        <taxon>Eukaryota</taxon>
        <taxon>Fungi</taxon>
        <taxon>Dikarya</taxon>
        <taxon>Ascomycota</taxon>
        <taxon>Pezizomycotina</taxon>
        <taxon>Sordariomycetes</taxon>
        <taxon>Sordariomycetidae</taxon>
        <taxon>Sordariales</taxon>
        <taxon>Chaetomiaceae</taxon>
        <taxon>Mycothermus</taxon>
    </lineage>
</organism>
<feature type="region of interest" description="Disordered" evidence="1">
    <location>
        <begin position="255"/>
        <end position="310"/>
    </location>
</feature>
<keyword evidence="3" id="KW-1185">Reference proteome</keyword>
<feature type="compositionally biased region" description="Polar residues" evidence="1">
    <location>
        <begin position="144"/>
        <end position="174"/>
    </location>
</feature>
<dbReference type="EMBL" id="JAZGSY010000457">
    <property type="protein sequence ID" value="KAL1836152.1"/>
    <property type="molecule type" value="Genomic_DNA"/>
</dbReference>